<dbReference type="SUPFAM" id="SSF53300">
    <property type="entry name" value="vWA-like"/>
    <property type="match status" value="1"/>
</dbReference>
<evidence type="ECO:0000256" key="1">
    <source>
        <dbReference type="SAM" id="MobiDB-lite"/>
    </source>
</evidence>
<dbReference type="InterPro" id="IPR002035">
    <property type="entry name" value="VWF_A"/>
</dbReference>
<keyword evidence="2" id="KW-0472">Membrane</keyword>
<dbReference type="EMBL" id="UINC01034000">
    <property type="protein sequence ID" value="SVB24155.1"/>
    <property type="molecule type" value="Genomic_DNA"/>
</dbReference>
<reference evidence="4" key="1">
    <citation type="submission" date="2018-05" db="EMBL/GenBank/DDBJ databases">
        <authorList>
            <person name="Lanie J.A."/>
            <person name="Ng W.-L."/>
            <person name="Kazmierczak K.M."/>
            <person name="Andrzejewski T.M."/>
            <person name="Davidsen T.M."/>
            <person name="Wayne K.J."/>
            <person name="Tettelin H."/>
            <person name="Glass J.I."/>
            <person name="Rusch D."/>
            <person name="Podicherti R."/>
            <person name="Tsui H.-C.T."/>
            <person name="Winkler M.E."/>
        </authorList>
    </citation>
    <scope>NUCLEOTIDE SEQUENCE</scope>
</reference>
<gene>
    <name evidence="4" type="ORF">METZ01_LOCUS177009</name>
</gene>
<proteinExistence type="predicted"/>
<feature type="region of interest" description="Disordered" evidence="1">
    <location>
        <begin position="68"/>
        <end position="94"/>
    </location>
</feature>
<dbReference type="Gene3D" id="3.40.50.410">
    <property type="entry name" value="von Willebrand factor, type A domain"/>
    <property type="match status" value="1"/>
</dbReference>
<dbReference type="AlphaFoldDB" id="A0A382CDG4"/>
<keyword evidence="2" id="KW-1133">Transmembrane helix</keyword>
<evidence type="ECO:0000256" key="2">
    <source>
        <dbReference type="SAM" id="Phobius"/>
    </source>
</evidence>
<accession>A0A382CDG4</accession>
<sequence>MHQNQYRTSFSFTISLILHLCVTLYILISFPTWHRQIPIAEPIIMKAISVNLRHNQFHMTAPKKLKRLTSSSTRQISKRKSITSRQSQPKPSIKSMRFQTEVITTNVAPLHTKANLTLATDSTLAEAENQSETQIGISEKVVIEAKPVGGKIVQMQRGMFQLQQADSAEEEQTNPDKETPTLHQTIEEAIKTIASSIADGTDSSPIDIVFLLDASGSMEDNIQAVGNHLKDMVKIFQEHQIDFTMGIVKFKYTALIFEQTKDYNKFERLLQNMECGGSERALHAIV</sequence>
<feature type="domain" description="VWFA" evidence="3">
    <location>
        <begin position="207"/>
        <end position="286"/>
    </location>
</feature>
<feature type="transmembrane region" description="Helical" evidence="2">
    <location>
        <begin position="12"/>
        <end position="33"/>
    </location>
</feature>
<name>A0A382CDG4_9ZZZZ</name>
<dbReference type="Pfam" id="PF00092">
    <property type="entry name" value="VWA"/>
    <property type="match status" value="1"/>
</dbReference>
<dbReference type="PROSITE" id="PS50234">
    <property type="entry name" value="VWFA"/>
    <property type="match status" value="1"/>
</dbReference>
<dbReference type="InterPro" id="IPR036465">
    <property type="entry name" value="vWFA_dom_sf"/>
</dbReference>
<evidence type="ECO:0000313" key="4">
    <source>
        <dbReference type="EMBL" id="SVB24155.1"/>
    </source>
</evidence>
<protein>
    <recommendedName>
        <fullName evidence="3">VWFA domain-containing protein</fullName>
    </recommendedName>
</protein>
<keyword evidence="2" id="KW-0812">Transmembrane</keyword>
<organism evidence="4">
    <name type="scientific">marine metagenome</name>
    <dbReference type="NCBI Taxonomy" id="408172"/>
    <lineage>
        <taxon>unclassified sequences</taxon>
        <taxon>metagenomes</taxon>
        <taxon>ecological metagenomes</taxon>
    </lineage>
</organism>
<evidence type="ECO:0000259" key="3">
    <source>
        <dbReference type="PROSITE" id="PS50234"/>
    </source>
</evidence>
<feature type="non-terminal residue" evidence="4">
    <location>
        <position position="286"/>
    </location>
</feature>